<dbReference type="RefSeq" id="WP_353980698.1">
    <property type="nucleotide sequence ID" value="NZ_CP159578.1"/>
</dbReference>
<organism evidence="6">
    <name type="scientific">Salinicola endophyticus</name>
    <dbReference type="NCBI Taxonomy" id="1949083"/>
    <lineage>
        <taxon>Bacteria</taxon>
        <taxon>Pseudomonadati</taxon>
        <taxon>Pseudomonadota</taxon>
        <taxon>Gammaproteobacteria</taxon>
        <taxon>Oceanospirillales</taxon>
        <taxon>Halomonadaceae</taxon>
        <taxon>Salinicola</taxon>
    </lineage>
</organism>
<dbReference type="Pfam" id="PF00126">
    <property type="entry name" value="HTH_1"/>
    <property type="match status" value="1"/>
</dbReference>
<reference evidence="6" key="1">
    <citation type="submission" date="2024-06" db="EMBL/GenBank/DDBJ databases">
        <title>Complete genome of Salinicola endophyticus HNIBRBA4755.</title>
        <authorList>
            <person name="Shin S.Y."/>
            <person name="Kang H."/>
            <person name="Song J."/>
        </authorList>
    </citation>
    <scope>NUCLEOTIDE SEQUENCE</scope>
    <source>
        <strain evidence="6">HNIBRBA4755</strain>
    </source>
</reference>
<proteinExistence type="inferred from homology"/>
<dbReference type="InterPro" id="IPR005119">
    <property type="entry name" value="LysR_subst-bd"/>
</dbReference>
<feature type="domain" description="HTH lysR-type" evidence="5">
    <location>
        <begin position="8"/>
        <end position="65"/>
    </location>
</feature>
<dbReference type="InterPro" id="IPR050176">
    <property type="entry name" value="LTTR"/>
</dbReference>
<dbReference type="PROSITE" id="PS50931">
    <property type="entry name" value="HTH_LYSR"/>
    <property type="match status" value="1"/>
</dbReference>
<gene>
    <name evidence="6" type="ORF">ABV408_01020</name>
</gene>
<sequence>MFEVGSTLDLELLRTFQVVAQSGSLAATAEVRHRTLSAISMQMKRLETELDVRLLERGPRGVTLTASGELLLREAQALLRAHDTLVSRFSRERLSGRVRLGIPEDYARELLDDTLPQFMARHPGILLDVTTDTSGRLARGLRARRLDLAVVLDHAAGLEGGEPLWHPTPVWAGPAQGALHQEAIVPLAVHPAECPYRQLAADALDAARRPWRAIFTSTSIHAVEKAIETGMAIGVLDRERVTGAMRALDESDGLPVLRRCEARLHFARAIDDASQPAVEALAELLRQRLSGRGPWQWDALSARG</sequence>
<dbReference type="SUPFAM" id="SSF53850">
    <property type="entry name" value="Periplasmic binding protein-like II"/>
    <property type="match status" value="1"/>
</dbReference>
<dbReference type="SUPFAM" id="SSF46785">
    <property type="entry name" value="Winged helix' DNA-binding domain"/>
    <property type="match status" value="1"/>
</dbReference>
<dbReference type="EMBL" id="CP159578">
    <property type="protein sequence ID" value="XCJ79789.1"/>
    <property type="molecule type" value="Genomic_DNA"/>
</dbReference>
<protein>
    <submittedName>
        <fullName evidence="6">LysR family transcriptional regulator</fullName>
    </submittedName>
</protein>
<keyword evidence="2" id="KW-0805">Transcription regulation</keyword>
<accession>A0AB74UED3</accession>
<evidence type="ECO:0000259" key="5">
    <source>
        <dbReference type="PROSITE" id="PS50931"/>
    </source>
</evidence>
<comment type="similarity">
    <text evidence="1">Belongs to the LysR transcriptional regulatory family.</text>
</comment>
<dbReference type="InterPro" id="IPR036388">
    <property type="entry name" value="WH-like_DNA-bd_sf"/>
</dbReference>
<evidence type="ECO:0000256" key="4">
    <source>
        <dbReference type="ARBA" id="ARBA00023163"/>
    </source>
</evidence>
<dbReference type="InterPro" id="IPR000847">
    <property type="entry name" value="LysR_HTH_N"/>
</dbReference>
<keyword evidence="4" id="KW-0804">Transcription</keyword>
<name>A0AB74UED3_9GAMM</name>
<dbReference type="InterPro" id="IPR036390">
    <property type="entry name" value="WH_DNA-bd_sf"/>
</dbReference>
<dbReference type="PANTHER" id="PTHR30579:SF7">
    <property type="entry name" value="HTH-TYPE TRANSCRIPTIONAL REGULATOR LRHA-RELATED"/>
    <property type="match status" value="1"/>
</dbReference>
<keyword evidence="3" id="KW-0238">DNA-binding</keyword>
<dbReference type="Pfam" id="PF03466">
    <property type="entry name" value="LysR_substrate"/>
    <property type="match status" value="1"/>
</dbReference>
<dbReference type="GO" id="GO:0003700">
    <property type="term" value="F:DNA-binding transcription factor activity"/>
    <property type="evidence" value="ECO:0007669"/>
    <property type="project" value="InterPro"/>
</dbReference>
<dbReference type="PANTHER" id="PTHR30579">
    <property type="entry name" value="TRANSCRIPTIONAL REGULATOR"/>
    <property type="match status" value="1"/>
</dbReference>
<evidence type="ECO:0000313" key="6">
    <source>
        <dbReference type="EMBL" id="XCJ79789.1"/>
    </source>
</evidence>
<evidence type="ECO:0000256" key="3">
    <source>
        <dbReference type="ARBA" id="ARBA00023125"/>
    </source>
</evidence>
<evidence type="ECO:0000256" key="2">
    <source>
        <dbReference type="ARBA" id="ARBA00023015"/>
    </source>
</evidence>
<dbReference type="GO" id="GO:0003677">
    <property type="term" value="F:DNA binding"/>
    <property type="evidence" value="ECO:0007669"/>
    <property type="project" value="UniProtKB-KW"/>
</dbReference>
<dbReference type="Gene3D" id="1.10.10.10">
    <property type="entry name" value="Winged helix-like DNA-binding domain superfamily/Winged helix DNA-binding domain"/>
    <property type="match status" value="1"/>
</dbReference>
<dbReference type="AlphaFoldDB" id="A0AB74UED3"/>
<dbReference type="Gene3D" id="3.40.190.10">
    <property type="entry name" value="Periplasmic binding protein-like II"/>
    <property type="match status" value="2"/>
</dbReference>
<evidence type="ECO:0000256" key="1">
    <source>
        <dbReference type="ARBA" id="ARBA00009437"/>
    </source>
</evidence>